<evidence type="ECO:0000256" key="2">
    <source>
        <dbReference type="ARBA" id="ARBA00009142"/>
    </source>
</evidence>
<comment type="subcellular location">
    <subcellularLocation>
        <location evidence="6">Cell membrane</location>
        <topology evidence="6">Multi-pass membrane protein</topology>
    </subcellularLocation>
    <subcellularLocation>
        <location evidence="1">Membrane</location>
        <topology evidence="1">Multi-pass membrane protein</topology>
    </subcellularLocation>
</comment>
<protein>
    <recommendedName>
        <fullName evidence="6">Probable membrane transporter protein</fullName>
    </recommendedName>
</protein>
<keyword evidence="3 6" id="KW-0812">Transmembrane</keyword>
<evidence type="ECO:0000256" key="7">
    <source>
        <dbReference type="SAM" id="MobiDB-lite"/>
    </source>
</evidence>
<feature type="region of interest" description="Disordered" evidence="7">
    <location>
        <begin position="270"/>
        <end position="292"/>
    </location>
</feature>
<reference evidence="8" key="1">
    <citation type="submission" date="2021-02" db="EMBL/GenBank/DDBJ databases">
        <title>Phycicoccus sp. MQZ13P-5T, whole genome shotgun sequence.</title>
        <authorList>
            <person name="Tuo L."/>
        </authorList>
    </citation>
    <scope>NUCLEOTIDE SEQUENCE</scope>
    <source>
        <strain evidence="8">MQZ13P-5</strain>
    </source>
</reference>
<keyword evidence="6" id="KW-1003">Cell membrane</keyword>
<keyword evidence="5 6" id="KW-0472">Membrane</keyword>
<dbReference type="Pfam" id="PF01925">
    <property type="entry name" value="TauE"/>
    <property type="match status" value="1"/>
</dbReference>
<gene>
    <name evidence="8" type="ORF">JQN70_11915</name>
</gene>
<keyword evidence="4 6" id="KW-1133">Transmembrane helix</keyword>
<evidence type="ECO:0000313" key="8">
    <source>
        <dbReference type="EMBL" id="MBM6401098.1"/>
    </source>
</evidence>
<feature type="compositionally biased region" description="Basic and acidic residues" evidence="7">
    <location>
        <begin position="282"/>
        <end position="292"/>
    </location>
</feature>
<dbReference type="Proteomes" id="UP001430172">
    <property type="component" value="Unassembled WGS sequence"/>
</dbReference>
<feature type="transmembrane region" description="Helical" evidence="6">
    <location>
        <begin position="50"/>
        <end position="69"/>
    </location>
</feature>
<proteinExistence type="inferred from homology"/>
<dbReference type="InterPro" id="IPR051598">
    <property type="entry name" value="TSUP/Inactive_protease-like"/>
</dbReference>
<organism evidence="8 9">
    <name type="scientific">Phycicoccus sonneratiae</name>
    <dbReference type="NCBI Taxonomy" id="2807628"/>
    <lineage>
        <taxon>Bacteria</taxon>
        <taxon>Bacillati</taxon>
        <taxon>Actinomycetota</taxon>
        <taxon>Actinomycetes</taxon>
        <taxon>Micrococcales</taxon>
        <taxon>Intrasporangiaceae</taxon>
        <taxon>Phycicoccus</taxon>
    </lineage>
</organism>
<feature type="transmembrane region" description="Helical" evidence="6">
    <location>
        <begin position="173"/>
        <end position="197"/>
    </location>
</feature>
<evidence type="ECO:0000256" key="1">
    <source>
        <dbReference type="ARBA" id="ARBA00004141"/>
    </source>
</evidence>
<evidence type="ECO:0000256" key="4">
    <source>
        <dbReference type="ARBA" id="ARBA00022989"/>
    </source>
</evidence>
<evidence type="ECO:0000313" key="9">
    <source>
        <dbReference type="Proteomes" id="UP001430172"/>
    </source>
</evidence>
<comment type="similarity">
    <text evidence="2 6">Belongs to the 4-toluene sulfonate uptake permease (TSUP) (TC 2.A.102) family.</text>
</comment>
<keyword evidence="9" id="KW-1185">Reference proteome</keyword>
<dbReference type="PANTHER" id="PTHR43701:SF2">
    <property type="entry name" value="MEMBRANE TRANSPORTER PROTEIN YJNA-RELATED"/>
    <property type="match status" value="1"/>
</dbReference>
<dbReference type="EMBL" id="JAFDVD010000012">
    <property type="protein sequence ID" value="MBM6401098.1"/>
    <property type="molecule type" value="Genomic_DNA"/>
</dbReference>
<feature type="transmembrane region" description="Helical" evidence="6">
    <location>
        <begin position="122"/>
        <end position="153"/>
    </location>
</feature>
<dbReference type="InterPro" id="IPR002781">
    <property type="entry name" value="TM_pro_TauE-like"/>
</dbReference>
<evidence type="ECO:0000256" key="5">
    <source>
        <dbReference type="ARBA" id="ARBA00023136"/>
    </source>
</evidence>
<feature type="transmembrane region" description="Helical" evidence="6">
    <location>
        <begin position="241"/>
        <end position="259"/>
    </location>
</feature>
<accession>A0ABS2CNU3</accession>
<feature type="transmembrane region" description="Helical" evidence="6">
    <location>
        <begin position="81"/>
        <end position="102"/>
    </location>
</feature>
<dbReference type="PANTHER" id="PTHR43701">
    <property type="entry name" value="MEMBRANE TRANSPORTER PROTEIN MJ0441-RELATED"/>
    <property type="match status" value="1"/>
</dbReference>
<evidence type="ECO:0000256" key="6">
    <source>
        <dbReference type="RuleBase" id="RU363041"/>
    </source>
</evidence>
<name>A0ABS2CNU3_9MICO</name>
<evidence type="ECO:0000256" key="3">
    <source>
        <dbReference type="ARBA" id="ARBA00022692"/>
    </source>
</evidence>
<sequence length="292" mass="29832">MGGGALMTPALVFLGIPPTAAVANDLVAAAINKSVGAAVHARSGSPDWRLARLLMLGSVPFAFAGAFVVDAVGSVEQREAFLRLAIGVALLLAASTYTLRIYGTVFHHWGRGEEGEVKVRVAATIAVGAVGGLLVGLTSVGSGSIIMVSLLLLHPALAARRLVGTDLVQAVPLVLSAAVSHVIVSGITWAVLIPLVLGGTPGTFVGARLAAWVPGTAIRRGIVIVLTLTGLSLLKVPPMVVGATGAALLVLGPLAWAVLRRAHGLPAFTPHRGDPDLGDLPGPRDPHERTPR</sequence>
<comment type="caution">
    <text evidence="8">The sequence shown here is derived from an EMBL/GenBank/DDBJ whole genome shotgun (WGS) entry which is preliminary data.</text>
</comment>